<dbReference type="HAMAP" id="MF_00415">
    <property type="entry name" value="FlgH"/>
    <property type="match status" value="1"/>
</dbReference>
<dbReference type="AlphaFoldDB" id="A0A0A2VU83"/>
<dbReference type="InterPro" id="IPR037925">
    <property type="entry name" value="FlgE/F/G-like"/>
</dbReference>
<comment type="subunit">
    <text evidence="17">The basal body constitutes a major portion of the flagellar organelle and consists of four rings (L,P,S, and M) mounted on a central rod. The rod consists of about 26 subunits of FlgG in the distal portion, and FlgB, FlgC and FlgF are thought to build up the proximal portion of the rod with about 6 subunits each.</text>
</comment>
<evidence type="ECO:0000256" key="1">
    <source>
        <dbReference type="ARBA" id="ARBA00002591"/>
    </source>
</evidence>
<dbReference type="InterPro" id="IPR012834">
    <property type="entry name" value="FlgG_G_neg"/>
</dbReference>
<evidence type="ECO:0000256" key="13">
    <source>
        <dbReference type="ARBA" id="ARBA00023136"/>
    </source>
</evidence>
<dbReference type="NCBIfam" id="NF003676">
    <property type="entry name" value="PRK05303.1"/>
    <property type="match status" value="1"/>
</dbReference>
<dbReference type="GO" id="GO:0003774">
    <property type="term" value="F:cytoskeletal motor activity"/>
    <property type="evidence" value="ECO:0007669"/>
    <property type="project" value="InterPro"/>
</dbReference>
<dbReference type="NCBIfam" id="TIGR02488">
    <property type="entry name" value="flgG_G_neg"/>
    <property type="match status" value="1"/>
</dbReference>
<keyword evidence="21" id="KW-0969">Cilium</keyword>
<keyword evidence="15" id="KW-0326">Glycosidase</keyword>
<dbReference type="Pfam" id="PF00460">
    <property type="entry name" value="Flg_bb_rod"/>
    <property type="match status" value="1"/>
</dbReference>
<protein>
    <recommendedName>
        <fullName evidence="9">Flagellar basal-body rod protein FlgG</fullName>
    </recommendedName>
    <alternativeName>
        <fullName evidence="19">Distal rod protein</fullName>
    </alternativeName>
    <alternativeName>
        <fullName evidence="18">Muramidase FlgJ</fullName>
    </alternativeName>
    <alternativeName>
        <fullName evidence="8">Peptidoglycan hydrolase FlgJ</fullName>
    </alternativeName>
</protein>
<evidence type="ECO:0000256" key="11">
    <source>
        <dbReference type="ARBA" id="ARBA00022764"/>
    </source>
</evidence>
<evidence type="ECO:0000256" key="8">
    <source>
        <dbReference type="ARBA" id="ARBA00013433"/>
    </source>
</evidence>
<comment type="similarity">
    <text evidence="7">Belongs to the flagella basal body rod proteins family.</text>
</comment>
<evidence type="ECO:0000256" key="10">
    <source>
        <dbReference type="ARBA" id="ARBA00022729"/>
    </source>
</evidence>
<dbReference type="Gene3D" id="2.10.70.40">
    <property type="entry name" value="peptidoglycan hydrolase"/>
    <property type="match status" value="1"/>
</dbReference>
<dbReference type="SUPFAM" id="SSF117143">
    <property type="entry name" value="Flagellar hook protein flgE"/>
    <property type="match status" value="1"/>
</dbReference>
<dbReference type="InterPro" id="IPR019301">
    <property type="entry name" value="Flagellar_prot_FlgJ_N"/>
</dbReference>
<keyword evidence="12" id="KW-0378">Hydrolase</keyword>
<dbReference type="GO" id="GO:0071555">
    <property type="term" value="P:cell wall organization"/>
    <property type="evidence" value="ECO:0007669"/>
    <property type="project" value="UniProtKB-KW"/>
</dbReference>
<dbReference type="Pfam" id="PF10135">
    <property type="entry name" value="Rod-binding"/>
    <property type="match status" value="1"/>
</dbReference>
<evidence type="ECO:0000313" key="22">
    <source>
        <dbReference type="Proteomes" id="UP000030106"/>
    </source>
</evidence>
<keyword evidence="11" id="KW-0574">Periplasm</keyword>
<dbReference type="Pfam" id="PF02119">
    <property type="entry name" value="FlgI"/>
    <property type="match status" value="1"/>
</dbReference>
<sequence length="1040" mass="110267">MINSLWIAKTGLDAQQTNMDVIANNLANVSTNGFKRQRAVFEDLLYQTIRQPGAQSSEQTTLPSGLQIGTGVRPVATERLHSQGNLSKTDNSKDVAIKGEGFFQVLLPDGTAAYTRDGSFQVDQNGQLVTAGGFQVQPAITVPANALSLTIGRDGVVSATLQGQTAPVQVGQLNLTTFMNDTGLESIGENLYTETQASGAPNDSTPGLNGAGLLYQGYVETSNVNVAEELVNMIQVQRAYEINSKAVSTTDQMLQKLTQIKPLVEGATSAQPVPGPAPTINGSIFQTAQPMNYGYQPLFEDRRPRNIGDTLTIQLQENVSASKSSSANASRDGKSSLGFDTVPTFASGLLGNGKADLNASGSNGFNGKGGANASNTFSGTLTVTVDQVLANGNLHVVGEKQIAINQGTEFIRFSGVVNPRTISGSNTVASTQVADARIEYVGNGYINEAQNMGWLQRFFLNGVRENSLIGYGLVVGLDGTGDQTTQTPFTTQSLNNMLSQLGITVPTGTNMQLKNVAAVMVTAKYPAFARAGQNIDVVVSSMGNAKSLRGGTLLMTPLKGVDNQVYALAQGNVLVGGAGAAAGGSSVQVNQLNGGRITGGAVIERELAGTFGNGNTLNLQLNDDDFSLAQRITDTINRSRGFGSATALDGRTIQIRVPSGGSSQVRLLADIQNLEVSSVVMNREVTLDNCAVAQGNLSVTVNRQNQVSQPNTPFGGGQTVVTPQTQIDLRQSGGSVQRVNSSANLNNVAKAGQDPKGNLKEVAHQVEGMFVQMMLKSMREALPKDGIFSSESTRMYTSMYDQQIAQQLSAKGLGLADAMVKQMSNEQVEPLETAGQVPMKLDPQTVTSYQNQTLTQMVRQAVPRAPSNEEPMSGDSKDFLAQLSLPARLASEASGIPHHLILAQAALESGWGQRQIRTEKGEPSFNLFGVKATPGWKGPTTEITTTEFENGEAKKVKAKFRVYSSYLEALSDYVGLLTKNPRYAAVTNASSAEQGAQALQNAGYATDPNYARKLTGMIQQLKAMSDKVSKAYSTDLSNLF</sequence>
<evidence type="ECO:0000256" key="5">
    <source>
        <dbReference type="ARBA" id="ARBA00004418"/>
    </source>
</evidence>
<dbReference type="SMART" id="SM00047">
    <property type="entry name" value="LYZ2"/>
    <property type="match status" value="1"/>
</dbReference>
<evidence type="ECO:0000313" key="21">
    <source>
        <dbReference type="EMBL" id="KGQ11486.1"/>
    </source>
</evidence>
<comment type="similarity">
    <text evidence="6">In the N-terminal section; belongs to the FlgJ family.</text>
</comment>
<dbReference type="GO" id="GO:0016798">
    <property type="term" value="F:hydrolase activity, acting on glycosyl bonds"/>
    <property type="evidence" value="ECO:0007669"/>
    <property type="project" value="UniProtKB-KW"/>
</dbReference>
<keyword evidence="14" id="KW-0975">Bacterial flagellum</keyword>
<dbReference type="InterPro" id="IPR010930">
    <property type="entry name" value="Flg_bb/hook_C_dom"/>
</dbReference>
<dbReference type="InterPro" id="IPR002901">
    <property type="entry name" value="MGlyc_endo_b_GlcNAc-like_dom"/>
</dbReference>
<keyword evidence="10" id="KW-0732">Signal</keyword>
<evidence type="ECO:0000259" key="20">
    <source>
        <dbReference type="SMART" id="SM00047"/>
    </source>
</evidence>
<comment type="caution">
    <text evidence="21">The sequence shown here is derived from an EMBL/GenBank/DDBJ whole genome shotgun (WGS) entry which is preliminary data.</text>
</comment>
<evidence type="ECO:0000256" key="4">
    <source>
        <dbReference type="ARBA" id="ARBA00004370"/>
    </source>
</evidence>
<organism evidence="21 22">
    <name type="scientific">Beauveria bassiana D1-5</name>
    <dbReference type="NCBI Taxonomy" id="1245745"/>
    <lineage>
        <taxon>Eukaryota</taxon>
        <taxon>Fungi</taxon>
        <taxon>Dikarya</taxon>
        <taxon>Ascomycota</taxon>
        <taxon>Pezizomycotina</taxon>
        <taxon>Sordariomycetes</taxon>
        <taxon>Hypocreomycetidae</taxon>
        <taxon>Hypocreales</taxon>
        <taxon>Cordycipitaceae</taxon>
        <taxon>Beauveria</taxon>
    </lineage>
</organism>
<comment type="subcellular location">
    <subcellularLocation>
        <location evidence="3">Bacterial flagellum basal body</location>
    </subcellularLocation>
    <subcellularLocation>
        <location evidence="4">Membrane</location>
    </subcellularLocation>
    <subcellularLocation>
        <location evidence="5">Periplasm</location>
    </subcellularLocation>
</comment>
<keyword evidence="21" id="KW-0966">Cell projection</keyword>
<proteinExistence type="inferred from homology"/>
<dbReference type="Proteomes" id="UP000030106">
    <property type="component" value="Unassembled WGS sequence"/>
</dbReference>
<dbReference type="GO" id="GO:0005198">
    <property type="term" value="F:structural molecule activity"/>
    <property type="evidence" value="ECO:0007669"/>
    <property type="project" value="InterPro"/>
</dbReference>
<evidence type="ECO:0000256" key="18">
    <source>
        <dbReference type="ARBA" id="ARBA00030835"/>
    </source>
</evidence>
<comment type="function">
    <text evidence="1">Assembles around the rod to form the L-ring and probably protects the motor/basal body from shearing forces during rotation.</text>
</comment>
<dbReference type="InterPro" id="IPR020013">
    <property type="entry name" value="Flagellar_FlgE/F/G"/>
</dbReference>
<dbReference type="STRING" id="1245745.A0A0A2VU83"/>
<comment type="function">
    <text evidence="2">Flagellum-specific muramidase which hydrolyzes the peptidoglycan layer to assemble the rod structure in the periplasmic space.</text>
</comment>
<dbReference type="InterPro" id="IPR019776">
    <property type="entry name" value="Flagellar_basal_body_rod_CS"/>
</dbReference>
<dbReference type="GO" id="GO:0042597">
    <property type="term" value="C:periplasmic space"/>
    <property type="evidence" value="ECO:0007669"/>
    <property type="project" value="UniProtKB-SubCell"/>
</dbReference>
<dbReference type="EMBL" id="ANFO01000214">
    <property type="protein sequence ID" value="KGQ11486.1"/>
    <property type="molecule type" value="Genomic_DNA"/>
</dbReference>
<dbReference type="Gene3D" id="1.10.530.10">
    <property type="match status" value="1"/>
</dbReference>
<dbReference type="PROSITE" id="PS00588">
    <property type="entry name" value="FLAGELLA_BB_ROD"/>
    <property type="match status" value="1"/>
</dbReference>
<dbReference type="GO" id="GO:0016020">
    <property type="term" value="C:membrane"/>
    <property type="evidence" value="ECO:0007669"/>
    <property type="project" value="UniProtKB-SubCell"/>
</dbReference>
<evidence type="ECO:0000256" key="2">
    <source>
        <dbReference type="ARBA" id="ARBA00002954"/>
    </source>
</evidence>
<dbReference type="FunFam" id="2.10.70.40:FF:000001">
    <property type="entry name" value="Flagellar assembly peptidoglycan hydrolase FlgJ"/>
    <property type="match status" value="1"/>
</dbReference>
<evidence type="ECO:0000256" key="19">
    <source>
        <dbReference type="ARBA" id="ARBA00032912"/>
    </source>
</evidence>
<evidence type="ECO:0000256" key="6">
    <source>
        <dbReference type="ARBA" id="ARBA00006880"/>
    </source>
</evidence>
<dbReference type="InterPro" id="IPR001444">
    <property type="entry name" value="Flag_bb_rod_N"/>
</dbReference>
<dbReference type="HAMAP" id="MF_00416">
    <property type="entry name" value="FlgI"/>
    <property type="match status" value="1"/>
</dbReference>
<name>A0A0A2VU83_BEABA</name>
<evidence type="ECO:0000256" key="15">
    <source>
        <dbReference type="ARBA" id="ARBA00023295"/>
    </source>
</evidence>
<evidence type="ECO:0000256" key="12">
    <source>
        <dbReference type="ARBA" id="ARBA00022801"/>
    </source>
</evidence>
<reference evidence="21 22" key="1">
    <citation type="submission" date="2012-10" db="EMBL/GenBank/DDBJ databases">
        <title>Genome sequencing and analysis of entomopathogenic fungi Beauveria bassiana D1-5.</title>
        <authorList>
            <person name="Li Q."/>
            <person name="Wang L."/>
            <person name="Zhang Z."/>
            <person name="Wang Q."/>
            <person name="Ren J."/>
            <person name="Wang M."/>
            <person name="Xu W."/>
            <person name="Wang J."/>
            <person name="Lu Y."/>
            <person name="Du Q."/>
            <person name="Sun Z."/>
        </authorList>
    </citation>
    <scope>NUCLEOTIDE SEQUENCE [LARGE SCALE GENOMIC DNA]</scope>
    <source>
        <strain evidence="21 22">D1-5</strain>
    </source>
</reference>
<dbReference type="HOGENOM" id="CLU_292718_0_0_1"/>
<accession>A0A0A2VU83</accession>
<evidence type="ECO:0000256" key="9">
    <source>
        <dbReference type="ARBA" id="ARBA00017948"/>
    </source>
</evidence>
<dbReference type="InterPro" id="IPR053967">
    <property type="entry name" value="LlgE_F_G-like_D1"/>
</dbReference>
<feature type="domain" description="Mannosyl-glycoprotein endo-beta-N-acetylglucosamidase-like" evidence="20">
    <location>
        <begin position="869"/>
        <end position="1033"/>
    </location>
</feature>
<dbReference type="NCBIfam" id="TIGR02541">
    <property type="entry name" value="flagell_FlgJ"/>
    <property type="match status" value="1"/>
</dbReference>
<dbReference type="InterPro" id="IPR001782">
    <property type="entry name" value="Flag_FlgI"/>
</dbReference>
<evidence type="ECO:0000256" key="16">
    <source>
        <dbReference type="ARBA" id="ARBA00023316"/>
    </source>
</evidence>
<gene>
    <name evidence="21" type="ORF">BBAD15_g2768</name>
</gene>
<keyword evidence="21" id="KW-0282">Flagellum</keyword>
<dbReference type="Pfam" id="PF06429">
    <property type="entry name" value="Flg_bbr_C"/>
    <property type="match status" value="1"/>
</dbReference>
<evidence type="ECO:0000256" key="3">
    <source>
        <dbReference type="ARBA" id="ARBA00004117"/>
    </source>
</evidence>
<dbReference type="PRINTS" id="PR01002">
    <property type="entry name" value="FLGFLGJ"/>
</dbReference>
<dbReference type="GO" id="GO:0004040">
    <property type="term" value="F:amidase activity"/>
    <property type="evidence" value="ECO:0007669"/>
    <property type="project" value="InterPro"/>
</dbReference>
<dbReference type="PANTHER" id="PTHR30381">
    <property type="entry name" value="FLAGELLAR P-RING PERIPLASMIC PROTEIN FLGI"/>
    <property type="match status" value="1"/>
</dbReference>
<evidence type="ECO:0000256" key="14">
    <source>
        <dbReference type="ARBA" id="ARBA00023143"/>
    </source>
</evidence>
<dbReference type="NCBIfam" id="TIGR03506">
    <property type="entry name" value="FlgEFG_subfam"/>
    <property type="match status" value="2"/>
</dbReference>
<dbReference type="Pfam" id="PF01832">
    <property type="entry name" value="Glucosaminidase"/>
    <property type="match status" value="1"/>
</dbReference>
<evidence type="ECO:0000256" key="17">
    <source>
        <dbReference type="ARBA" id="ARBA00025933"/>
    </source>
</evidence>
<dbReference type="InterPro" id="IPR013377">
    <property type="entry name" value="FlgJ"/>
</dbReference>
<dbReference type="PANTHER" id="PTHR30381:SF0">
    <property type="entry name" value="FLAGELLAR P-RING PROTEIN"/>
    <property type="match status" value="1"/>
</dbReference>
<dbReference type="InterPro" id="IPR000527">
    <property type="entry name" value="Flag_Lring"/>
</dbReference>
<keyword evidence="13" id="KW-0472">Membrane</keyword>
<dbReference type="Pfam" id="PF22692">
    <property type="entry name" value="LlgE_F_G_D1"/>
    <property type="match status" value="1"/>
</dbReference>
<keyword evidence="16" id="KW-0961">Cell wall biogenesis/degradation</keyword>
<evidence type="ECO:0000256" key="7">
    <source>
        <dbReference type="ARBA" id="ARBA00009677"/>
    </source>
</evidence>